<evidence type="ECO:0000259" key="11">
    <source>
        <dbReference type="Pfam" id="PF02605"/>
    </source>
</evidence>
<keyword evidence="10" id="KW-0732">Signal</keyword>
<comment type="subcellular location">
    <subcellularLocation>
        <location evidence="1">Membrane</location>
        <topology evidence="1">Multi-pass membrane protein</topology>
    </subcellularLocation>
</comment>
<evidence type="ECO:0000256" key="9">
    <source>
        <dbReference type="SAM" id="Phobius"/>
    </source>
</evidence>
<dbReference type="InterPro" id="IPR022980">
    <property type="entry name" value="PSI_suXI"/>
</dbReference>
<dbReference type="GO" id="GO:0015979">
    <property type="term" value="P:photosynthesis"/>
    <property type="evidence" value="ECO:0007669"/>
    <property type="project" value="UniProtKB-KW"/>
</dbReference>
<evidence type="ECO:0000256" key="1">
    <source>
        <dbReference type="ARBA" id="ARBA00004141"/>
    </source>
</evidence>
<dbReference type="PANTHER" id="PTHR34803">
    <property type="entry name" value="PHOTOSYSTEM I REACTION CENTER SUBUNIT XI, CHLOROPLASTIC"/>
    <property type="match status" value="1"/>
</dbReference>
<evidence type="ECO:0000256" key="2">
    <source>
        <dbReference type="ARBA" id="ARBA00008820"/>
    </source>
</evidence>
<evidence type="ECO:0000256" key="10">
    <source>
        <dbReference type="SAM" id="SignalP"/>
    </source>
</evidence>
<protein>
    <recommendedName>
        <fullName evidence="8">PSI subunit V</fullName>
    </recommendedName>
</protein>
<evidence type="ECO:0000256" key="5">
    <source>
        <dbReference type="ARBA" id="ARBA00022836"/>
    </source>
</evidence>
<evidence type="ECO:0000256" key="7">
    <source>
        <dbReference type="ARBA" id="ARBA00023136"/>
    </source>
</evidence>
<keyword evidence="7 9" id="KW-0472">Membrane</keyword>
<dbReference type="EMBL" id="CDMZ01001648">
    <property type="protein sequence ID" value="CEM35653.1"/>
    <property type="molecule type" value="Genomic_DNA"/>
</dbReference>
<feature type="transmembrane region" description="Helical" evidence="9">
    <location>
        <begin position="135"/>
        <end position="158"/>
    </location>
</feature>
<feature type="transmembrane region" description="Helical" evidence="9">
    <location>
        <begin position="225"/>
        <end position="243"/>
    </location>
</feature>
<dbReference type="Pfam" id="PF02605">
    <property type="entry name" value="PsaL"/>
    <property type="match status" value="1"/>
</dbReference>
<dbReference type="VEuPathDB" id="CryptoDB:Cvel_23765"/>
<dbReference type="Gene3D" id="1.20.1240.10">
    <property type="entry name" value="Photosystem I PsaL, reaction centre subunit XI"/>
    <property type="match status" value="1"/>
</dbReference>
<keyword evidence="3" id="KW-0602">Photosynthesis</keyword>
<proteinExistence type="inferred from homology"/>
<comment type="similarity">
    <text evidence="2">Belongs to the PsaL family.</text>
</comment>
<organism evidence="12">
    <name type="scientific">Chromera velia CCMP2878</name>
    <dbReference type="NCBI Taxonomy" id="1169474"/>
    <lineage>
        <taxon>Eukaryota</taxon>
        <taxon>Sar</taxon>
        <taxon>Alveolata</taxon>
        <taxon>Colpodellida</taxon>
        <taxon>Chromeraceae</taxon>
        <taxon>Chromera</taxon>
    </lineage>
</organism>
<dbReference type="GO" id="GO:0009538">
    <property type="term" value="C:photosystem I reaction center"/>
    <property type="evidence" value="ECO:0007669"/>
    <property type="project" value="InterPro"/>
</dbReference>
<dbReference type="PANTHER" id="PTHR34803:SF2">
    <property type="entry name" value="PHOTOSYSTEM I REACTION CENTER SUBUNIT XI, CHLOROPLASTIC"/>
    <property type="match status" value="1"/>
</dbReference>
<dbReference type="InterPro" id="IPR036592">
    <property type="entry name" value="PSI_PsaL_sf"/>
</dbReference>
<dbReference type="AlphaFoldDB" id="A0A0G4GX71"/>
<reference evidence="12" key="1">
    <citation type="submission" date="2014-11" db="EMBL/GenBank/DDBJ databases">
        <authorList>
            <person name="Otto D Thomas"/>
            <person name="Naeem Raeece"/>
        </authorList>
    </citation>
    <scope>NUCLEOTIDE SEQUENCE</scope>
</reference>
<evidence type="ECO:0000256" key="6">
    <source>
        <dbReference type="ARBA" id="ARBA00022989"/>
    </source>
</evidence>
<gene>
    <name evidence="12" type="ORF">Cvel_23765</name>
</gene>
<evidence type="ECO:0000313" key="12">
    <source>
        <dbReference type="EMBL" id="CEM35653.1"/>
    </source>
</evidence>
<keyword evidence="6 9" id="KW-1133">Transmembrane helix</keyword>
<evidence type="ECO:0000256" key="4">
    <source>
        <dbReference type="ARBA" id="ARBA00022692"/>
    </source>
</evidence>
<dbReference type="InterPro" id="IPR003757">
    <property type="entry name" value="PSI_PsaL"/>
</dbReference>
<feature type="chain" id="PRO_5005190626" description="PSI subunit V" evidence="10">
    <location>
        <begin position="18"/>
        <end position="277"/>
    </location>
</feature>
<keyword evidence="4 9" id="KW-0812">Transmembrane</keyword>
<evidence type="ECO:0000256" key="3">
    <source>
        <dbReference type="ARBA" id="ARBA00022531"/>
    </source>
</evidence>
<keyword evidence="5" id="KW-0603">Photosystem I</keyword>
<name>A0A0G4GX71_9ALVE</name>
<feature type="signal peptide" evidence="10">
    <location>
        <begin position="1"/>
        <end position="17"/>
    </location>
</feature>
<evidence type="ECO:0000256" key="8">
    <source>
        <dbReference type="ARBA" id="ARBA00032768"/>
    </source>
</evidence>
<dbReference type="SUPFAM" id="SSF81568">
    <property type="entry name" value="Photosystem I reaction center subunit XI, PsaL"/>
    <property type="match status" value="2"/>
</dbReference>
<accession>A0A0G4GX71</accession>
<sequence length="277" mass="29677">MKVALGFLASFVCGSAARDTGFLSPAQRLASSGSRRKASSPVDPVSSLFDASTSEPGKVSKFAGWSPTLSEMPSAWEGYSVLRDSDASRTLLTKIPVYRRGLPPSWAGLEVGMAHGYLFFGPFAFLGPLRDSEEFWALAGLAASSGFDMILTIGLTVYGAYQDKWKLCNPCDKWITRNYSGGFDVKPSPDLTPIGNALVSGPGNNGFFLSDPRSPNSMYEDFQKFTTMFLIGALGGSLFAYYLCATTHAFDPVGGIRTFLGVPAITGYEPPPQAIIP</sequence>
<feature type="domain" description="Photosystem I PsaL reaction centre subunit XI" evidence="11">
    <location>
        <begin position="82"/>
        <end position="162"/>
    </location>
</feature>